<keyword evidence="3" id="KW-0808">Transferase</keyword>
<name>A0A350P818_9ALTE</name>
<protein>
    <recommendedName>
        <fullName evidence="5">Methyltransferase</fullName>
        <ecNumber evidence="5">2.1.1.-</ecNumber>
    </recommendedName>
</protein>
<dbReference type="AlphaFoldDB" id="A0A350P818"/>
<keyword evidence="2 7" id="KW-0489">Methyltransferase</keyword>
<dbReference type="Gene3D" id="3.40.50.150">
    <property type="entry name" value="Vaccinia Virus protein VP39"/>
    <property type="match status" value="1"/>
</dbReference>
<evidence type="ECO:0000256" key="2">
    <source>
        <dbReference type="ARBA" id="ARBA00022603"/>
    </source>
</evidence>
<evidence type="ECO:0000256" key="4">
    <source>
        <dbReference type="ARBA" id="ARBA00022691"/>
    </source>
</evidence>
<dbReference type="Proteomes" id="UP000263517">
    <property type="component" value="Unassembled WGS sequence"/>
</dbReference>
<dbReference type="InterPro" id="IPR002052">
    <property type="entry name" value="DNA_methylase_N6_adenine_CS"/>
</dbReference>
<evidence type="ECO:0000313" key="7">
    <source>
        <dbReference type="EMBL" id="HAW77435.1"/>
    </source>
</evidence>
<dbReference type="Pfam" id="PF01555">
    <property type="entry name" value="N6_N4_Mtase"/>
    <property type="match status" value="1"/>
</dbReference>
<dbReference type="Gene3D" id="3.90.1530.10">
    <property type="entry name" value="Conserved hypothetical protein from pyrococcus furiosus pfu- 392566-001, ParB domain"/>
    <property type="match status" value="1"/>
</dbReference>
<comment type="caution">
    <text evidence="7">The sequence shown here is derived from an EMBL/GenBank/DDBJ whole genome shotgun (WGS) entry which is preliminary data.</text>
</comment>
<accession>A0A350P818</accession>
<dbReference type="CDD" id="cd16403">
    <property type="entry name" value="ParB_N_like_MT"/>
    <property type="match status" value="1"/>
</dbReference>
<comment type="similarity">
    <text evidence="1 5">Belongs to the N(4)/N(6)-methyltransferase family.</text>
</comment>
<keyword evidence="4" id="KW-0949">S-adenosyl-L-methionine</keyword>
<evidence type="ECO:0000313" key="8">
    <source>
        <dbReference type="Proteomes" id="UP000263517"/>
    </source>
</evidence>
<evidence type="ECO:0000256" key="3">
    <source>
        <dbReference type="ARBA" id="ARBA00022679"/>
    </source>
</evidence>
<dbReference type="PROSITE" id="PS00092">
    <property type="entry name" value="N6_MTASE"/>
    <property type="match status" value="1"/>
</dbReference>
<gene>
    <name evidence="7" type="ORF">DCW74_17085</name>
</gene>
<dbReference type="InterPro" id="IPR002941">
    <property type="entry name" value="DNA_methylase_N4/N6"/>
</dbReference>
<dbReference type="EMBL" id="DNAN01000601">
    <property type="protein sequence ID" value="HAW77435.1"/>
    <property type="molecule type" value="Genomic_DNA"/>
</dbReference>
<dbReference type="GO" id="GO:0008170">
    <property type="term" value="F:N-methyltransferase activity"/>
    <property type="evidence" value="ECO:0007669"/>
    <property type="project" value="InterPro"/>
</dbReference>
<reference evidence="7 8" key="1">
    <citation type="journal article" date="2018" name="Nat. Biotechnol.">
        <title>A standardized bacterial taxonomy based on genome phylogeny substantially revises the tree of life.</title>
        <authorList>
            <person name="Parks D.H."/>
            <person name="Chuvochina M."/>
            <person name="Waite D.W."/>
            <person name="Rinke C."/>
            <person name="Skarshewski A."/>
            <person name="Chaumeil P.A."/>
            <person name="Hugenholtz P."/>
        </authorList>
    </citation>
    <scope>NUCLEOTIDE SEQUENCE [LARGE SCALE GENOMIC DNA]</scope>
    <source>
        <strain evidence="7">UBA11978</strain>
    </source>
</reference>
<evidence type="ECO:0000259" key="6">
    <source>
        <dbReference type="SMART" id="SM00470"/>
    </source>
</evidence>
<dbReference type="PRINTS" id="PR00508">
    <property type="entry name" value="S21N4MTFRASE"/>
</dbReference>
<dbReference type="SMART" id="SM00470">
    <property type="entry name" value="ParB"/>
    <property type="match status" value="1"/>
</dbReference>
<dbReference type="InterPro" id="IPR029063">
    <property type="entry name" value="SAM-dependent_MTases_sf"/>
</dbReference>
<dbReference type="GO" id="GO:0032259">
    <property type="term" value="P:methylation"/>
    <property type="evidence" value="ECO:0007669"/>
    <property type="project" value="UniProtKB-KW"/>
</dbReference>
<dbReference type="Pfam" id="PF02195">
    <property type="entry name" value="ParB_N"/>
    <property type="match status" value="1"/>
</dbReference>
<sequence length="419" mass="46517">MRDLDVRLMSVTDLTPYARNSRTHSDEQVAQVAASIKEFGWTNPILIDEDNGIIAGHGRLQAAQRLGESEVPTITLTGLSEAQKRAYVIADNKLALNAGWDNEMLAVEIADLLEDGFDLGLTGFDGDEINSLLADGNKTDGLTDDDEIPEVAEEAISKLGDIWTLGRHTLVCGDSINSETLDSLMQGDKADLVFTDPPWNVNYGAQKNHPSWKSRTILNDHMQADDWQQFCNDIANSLFVCTKAGAPIYVVMSAQEWPVIHVALNAAGFHWSSTIIWAKDSLVLSRKDYHTQYEPIWYGWNGGAARLMELEDRKQSDLWEMQRPKRSELHPTTKPVELVERALENSGKPGGIVLDLFGGSGSTLIAAEKTGRQCRTVELDPKYADVIIKRWQEYTGLKAVHAELNMTFQEISDGTTTQN</sequence>
<feature type="domain" description="ParB-like N-terminal" evidence="6">
    <location>
        <begin position="7"/>
        <end position="92"/>
    </location>
</feature>
<dbReference type="PIRSF" id="PIRSF036758">
    <property type="entry name" value="Aden_M_ParB"/>
    <property type="match status" value="1"/>
</dbReference>
<dbReference type="InterPro" id="IPR001091">
    <property type="entry name" value="RM_Methyltransferase"/>
</dbReference>
<dbReference type="InterPro" id="IPR003115">
    <property type="entry name" value="ParB_N"/>
</dbReference>
<dbReference type="EC" id="2.1.1.-" evidence="5"/>
<dbReference type="GO" id="GO:0003677">
    <property type="term" value="F:DNA binding"/>
    <property type="evidence" value="ECO:0007669"/>
    <property type="project" value="InterPro"/>
</dbReference>
<evidence type="ECO:0000256" key="1">
    <source>
        <dbReference type="ARBA" id="ARBA00006594"/>
    </source>
</evidence>
<dbReference type="InterPro" id="IPR015840">
    <property type="entry name" value="DNA_MeTrfase_ParB"/>
</dbReference>
<dbReference type="SUPFAM" id="SSF53335">
    <property type="entry name" value="S-adenosyl-L-methionine-dependent methyltransferases"/>
    <property type="match status" value="1"/>
</dbReference>
<dbReference type="InterPro" id="IPR036086">
    <property type="entry name" value="ParB/Sulfiredoxin_sf"/>
</dbReference>
<evidence type="ECO:0000256" key="5">
    <source>
        <dbReference type="RuleBase" id="RU362026"/>
    </source>
</evidence>
<proteinExistence type="inferred from homology"/>
<dbReference type="SUPFAM" id="SSF110849">
    <property type="entry name" value="ParB/Sulfiredoxin"/>
    <property type="match status" value="1"/>
</dbReference>
<organism evidence="7 8">
    <name type="scientific">Alteromonas australica</name>
    <dbReference type="NCBI Taxonomy" id="589873"/>
    <lineage>
        <taxon>Bacteria</taxon>
        <taxon>Pseudomonadati</taxon>
        <taxon>Pseudomonadota</taxon>
        <taxon>Gammaproteobacteria</taxon>
        <taxon>Alteromonadales</taxon>
        <taxon>Alteromonadaceae</taxon>
        <taxon>Alteromonas/Salinimonas group</taxon>
        <taxon>Alteromonas</taxon>
    </lineage>
</organism>